<evidence type="ECO:0000259" key="7">
    <source>
        <dbReference type="Pfam" id="PF25954"/>
    </source>
</evidence>
<dbReference type="Gene3D" id="2.40.50.100">
    <property type="match status" value="1"/>
</dbReference>
<reference evidence="9" key="1">
    <citation type="submission" date="2017-05" db="EMBL/GenBank/DDBJ databases">
        <title>Polyphasic characterization of four soil-derived phenanthrene-degrading Acidovorax strains and proposal of Acidovorax phenanthrenivorans sp. nov.</title>
        <authorList>
            <person name="Singleton D."/>
            <person name="Lee J."/>
            <person name="Dickey A.N."/>
            <person name="Stroud A."/>
            <person name="Scholl E.H."/>
            <person name="Wright F.A."/>
            <person name="Aitken M.D."/>
        </authorList>
    </citation>
    <scope>NUCLEOTIDE SEQUENCE</scope>
    <source>
        <strain evidence="9">P4</strain>
        <plasmid evidence="9">pACP4.2</plasmid>
    </source>
</reference>
<dbReference type="Gene3D" id="2.40.420.20">
    <property type="match status" value="1"/>
</dbReference>
<proteinExistence type="inferred from homology"/>
<dbReference type="Pfam" id="PF25954">
    <property type="entry name" value="Beta-barrel_RND_2"/>
    <property type="match status" value="1"/>
</dbReference>
<comment type="subcellular location">
    <subcellularLocation>
        <location evidence="1">Cell envelope</location>
    </subcellularLocation>
</comment>
<feature type="domain" description="Multidrug resistance protein MdtA-like C-terminal permuted SH3" evidence="8">
    <location>
        <begin position="296"/>
        <end position="359"/>
    </location>
</feature>
<dbReference type="Pfam" id="PF25967">
    <property type="entry name" value="RND-MFP_C"/>
    <property type="match status" value="1"/>
</dbReference>
<geneLocation type="plasmid" evidence="9 10">
    <name>pACP4.2</name>
</geneLocation>
<keyword evidence="5" id="KW-0812">Transmembrane</keyword>
<accession>A0A240UK04</accession>
<sequence>MSVSETSAERPSVSARKMSPCKAILVSVVAIALVGSGLWYWRMARSSGGAGWSGGGPIDVVATTLKAEAAPVSLEALGDLRAVRQVTLSPEVAGRVAVISFKPGQRVRAGAVLVQLDDATEQADLTAARAAAAFAQQQLARASELAATGASSREILQQRQAERDQSAARVQQLEARIRQKRILAPFDGELGLRRIDLGQYLNPGEPVATLTDLTRLYANFDVPQQELARIKVGQAVQVRIDTAGAEPAQAAITAIEPQVGRDTRNASVQAEVDNKDRALQPGMYATVSVTLPSEPDALTVPVSAVMTSASGNAAALVRELSPEGTGKAEIVPIVVGRRVGDQVVVARGLQAGDVVITEGQLRVRPGADLRVVDRSASAGAPAGGR</sequence>
<feature type="domain" description="CusB-like beta-barrel" evidence="7">
    <location>
        <begin position="218"/>
        <end position="290"/>
    </location>
</feature>
<evidence type="ECO:0000259" key="6">
    <source>
        <dbReference type="Pfam" id="PF25917"/>
    </source>
</evidence>
<evidence type="ECO:0000256" key="4">
    <source>
        <dbReference type="SAM" id="Coils"/>
    </source>
</evidence>
<feature type="domain" description="Multidrug resistance protein MdtA-like barrel-sandwich hybrid" evidence="6">
    <location>
        <begin position="84"/>
        <end position="211"/>
    </location>
</feature>
<evidence type="ECO:0000313" key="10">
    <source>
        <dbReference type="Proteomes" id="UP000194440"/>
    </source>
</evidence>
<evidence type="ECO:0000259" key="8">
    <source>
        <dbReference type="Pfam" id="PF25967"/>
    </source>
</evidence>
<dbReference type="Gene3D" id="2.40.30.170">
    <property type="match status" value="1"/>
</dbReference>
<evidence type="ECO:0000256" key="3">
    <source>
        <dbReference type="ARBA" id="ARBA00022448"/>
    </source>
</evidence>
<dbReference type="InterPro" id="IPR058627">
    <property type="entry name" value="MdtA-like_C"/>
</dbReference>
<dbReference type="Gene3D" id="1.10.287.470">
    <property type="entry name" value="Helix hairpin bin"/>
    <property type="match status" value="1"/>
</dbReference>
<dbReference type="Pfam" id="PF25917">
    <property type="entry name" value="BSH_RND"/>
    <property type="match status" value="1"/>
</dbReference>
<feature type="transmembrane region" description="Helical" evidence="5">
    <location>
        <begin position="21"/>
        <end position="41"/>
    </location>
</feature>
<gene>
    <name evidence="9" type="ORF">CBP36_20475</name>
</gene>
<keyword evidence="9" id="KW-0614">Plasmid</keyword>
<keyword evidence="3" id="KW-0813">Transport</keyword>
<dbReference type="PANTHER" id="PTHR30469:SF29">
    <property type="entry name" value="BLR2860 PROTEIN"/>
    <property type="match status" value="1"/>
</dbReference>
<evidence type="ECO:0000256" key="1">
    <source>
        <dbReference type="ARBA" id="ARBA00004196"/>
    </source>
</evidence>
<organism evidence="9 10">
    <name type="scientific">Acidovorax carolinensis</name>
    <dbReference type="NCBI Taxonomy" id="553814"/>
    <lineage>
        <taxon>Bacteria</taxon>
        <taxon>Pseudomonadati</taxon>
        <taxon>Pseudomonadota</taxon>
        <taxon>Betaproteobacteria</taxon>
        <taxon>Burkholderiales</taxon>
        <taxon>Comamonadaceae</taxon>
        <taxon>Acidovorax</taxon>
    </lineage>
</organism>
<dbReference type="FunFam" id="2.40.30.170:FF:000010">
    <property type="entry name" value="Efflux RND transporter periplasmic adaptor subunit"/>
    <property type="match status" value="1"/>
</dbReference>
<dbReference type="KEGG" id="acip:CBP36_20475"/>
<keyword evidence="4" id="KW-0175">Coiled coil</keyword>
<keyword evidence="10" id="KW-1185">Reference proteome</keyword>
<dbReference type="GO" id="GO:1990281">
    <property type="term" value="C:efflux pump complex"/>
    <property type="evidence" value="ECO:0007669"/>
    <property type="project" value="TreeGrafter"/>
</dbReference>
<dbReference type="KEGG" id="acis:CBP35_20555"/>
<dbReference type="Proteomes" id="UP000194440">
    <property type="component" value="Plasmid pACP4.2"/>
</dbReference>
<keyword evidence="5" id="KW-0472">Membrane</keyword>
<dbReference type="NCBIfam" id="TIGR01730">
    <property type="entry name" value="RND_mfp"/>
    <property type="match status" value="1"/>
</dbReference>
<evidence type="ECO:0000256" key="5">
    <source>
        <dbReference type="SAM" id="Phobius"/>
    </source>
</evidence>
<dbReference type="GO" id="GO:0015562">
    <property type="term" value="F:efflux transmembrane transporter activity"/>
    <property type="evidence" value="ECO:0007669"/>
    <property type="project" value="TreeGrafter"/>
</dbReference>
<dbReference type="InterPro" id="IPR006143">
    <property type="entry name" value="RND_pump_MFP"/>
</dbReference>
<dbReference type="OrthoDB" id="9806939at2"/>
<dbReference type="SUPFAM" id="SSF111369">
    <property type="entry name" value="HlyD-like secretion proteins"/>
    <property type="match status" value="1"/>
</dbReference>
<dbReference type="RefSeq" id="WP_082763120.1">
    <property type="nucleotide sequence ID" value="NZ_CP021364.1"/>
</dbReference>
<comment type="similarity">
    <text evidence="2">Belongs to the membrane fusion protein (MFP) (TC 8.A.1) family.</text>
</comment>
<evidence type="ECO:0000313" key="9">
    <source>
        <dbReference type="EMBL" id="ART61350.1"/>
    </source>
</evidence>
<protein>
    <submittedName>
        <fullName evidence="9">Efflux transporter periplasmic adaptor subunit</fullName>
    </submittedName>
</protein>
<dbReference type="InterPro" id="IPR058625">
    <property type="entry name" value="MdtA-like_BSH"/>
</dbReference>
<dbReference type="PANTHER" id="PTHR30469">
    <property type="entry name" value="MULTIDRUG RESISTANCE PROTEIN MDTA"/>
    <property type="match status" value="1"/>
</dbReference>
<dbReference type="InterPro" id="IPR058792">
    <property type="entry name" value="Beta-barrel_RND_2"/>
</dbReference>
<dbReference type="AlphaFoldDB" id="A0A240UK04"/>
<dbReference type="EMBL" id="CP021368">
    <property type="protein sequence ID" value="ART61350.1"/>
    <property type="molecule type" value="Genomic_DNA"/>
</dbReference>
<name>A0A240UK04_9BURK</name>
<evidence type="ECO:0000256" key="2">
    <source>
        <dbReference type="ARBA" id="ARBA00009477"/>
    </source>
</evidence>
<feature type="coiled-coil region" evidence="4">
    <location>
        <begin position="125"/>
        <end position="176"/>
    </location>
</feature>
<keyword evidence="5" id="KW-1133">Transmembrane helix</keyword>